<name>A0A8S5V328_9CAUD</name>
<accession>A0A8S5V328</accession>
<organism evidence="1">
    <name type="scientific">Siphoviridae sp. ct6YY1</name>
    <dbReference type="NCBI Taxonomy" id="2825343"/>
    <lineage>
        <taxon>Viruses</taxon>
        <taxon>Duplodnaviria</taxon>
        <taxon>Heunggongvirae</taxon>
        <taxon>Uroviricota</taxon>
        <taxon>Caudoviricetes</taxon>
    </lineage>
</organism>
<reference evidence="1" key="1">
    <citation type="journal article" date="2021" name="Proc. Natl. Acad. Sci. U.S.A.">
        <title>A Catalog of Tens of Thousands of Viruses from Human Metagenomes Reveals Hidden Associations with Chronic Diseases.</title>
        <authorList>
            <person name="Tisza M.J."/>
            <person name="Buck C.B."/>
        </authorList>
    </citation>
    <scope>NUCLEOTIDE SEQUENCE</scope>
    <source>
        <strain evidence="1">Ct6YY1</strain>
    </source>
</reference>
<dbReference type="EMBL" id="BK016186">
    <property type="protein sequence ID" value="DAG01110.1"/>
    <property type="molecule type" value="Genomic_DNA"/>
</dbReference>
<sequence>MRFPRPDVVALLVEALDSDSHSVSSGEDEFLDASAGPRSVLQVSSSPHGRYSRWSFRVHLTVTTFAGSSVGAYDAHVALVDRLLNLNYLGTTNDWYVSSVLCEMEPENITGQSAPSWDGQASTYELFIRHRGGE</sequence>
<protein>
    <submittedName>
        <fullName evidence="1">Uncharacterized protein</fullName>
    </submittedName>
</protein>
<proteinExistence type="predicted"/>
<evidence type="ECO:0000313" key="1">
    <source>
        <dbReference type="EMBL" id="DAG01110.1"/>
    </source>
</evidence>